<proteinExistence type="predicted"/>
<dbReference type="AlphaFoldDB" id="A0A8H7WFM7"/>
<dbReference type="InterPro" id="IPR010730">
    <property type="entry name" value="HET"/>
</dbReference>
<comment type="caution">
    <text evidence="2">The sequence shown here is derived from an EMBL/GenBank/DDBJ whole genome shotgun (WGS) entry which is preliminary data.</text>
</comment>
<dbReference type="PANTHER" id="PTHR24148">
    <property type="entry name" value="ANKYRIN REPEAT DOMAIN-CONTAINING PROTEIN 39 HOMOLOG-RELATED"/>
    <property type="match status" value="1"/>
</dbReference>
<dbReference type="Proteomes" id="UP000664132">
    <property type="component" value="Unassembled WGS sequence"/>
</dbReference>
<dbReference type="PANTHER" id="PTHR24148:SF73">
    <property type="entry name" value="HET DOMAIN PROTEIN (AFU_ORTHOLOGUE AFUA_8G01020)"/>
    <property type="match status" value="1"/>
</dbReference>
<name>A0A8H7WFM7_9HELO</name>
<dbReference type="Pfam" id="PF06985">
    <property type="entry name" value="HET"/>
    <property type="match status" value="1"/>
</dbReference>
<protein>
    <recommendedName>
        <fullName evidence="1">Heterokaryon incompatibility domain-containing protein</fullName>
    </recommendedName>
</protein>
<dbReference type="InterPro" id="IPR052895">
    <property type="entry name" value="HetReg/Transcr_Mod"/>
</dbReference>
<dbReference type="Pfam" id="PF26639">
    <property type="entry name" value="Het-6_barrel"/>
    <property type="match status" value="1"/>
</dbReference>
<feature type="domain" description="Heterokaryon incompatibility" evidence="1">
    <location>
        <begin position="38"/>
        <end position="184"/>
    </location>
</feature>
<keyword evidence="3" id="KW-1185">Reference proteome</keyword>
<gene>
    <name evidence="2" type="ORF">IFR04_002955</name>
</gene>
<evidence type="ECO:0000259" key="1">
    <source>
        <dbReference type="Pfam" id="PF06985"/>
    </source>
</evidence>
<reference evidence="2" key="1">
    <citation type="submission" date="2021-02" db="EMBL/GenBank/DDBJ databases">
        <title>Genome sequence Cadophora malorum strain M34.</title>
        <authorList>
            <person name="Stefanovic E."/>
            <person name="Vu D."/>
            <person name="Scully C."/>
            <person name="Dijksterhuis J."/>
            <person name="Roader J."/>
            <person name="Houbraken J."/>
        </authorList>
    </citation>
    <scope>NUCLEOTIDE SEQUENCE</scope>
    <source>
        <strain evidence="2">M34</strain>
    </source>
</reference>
<dbReference type="OrthoDB" id="3553147at2759"/>
<organism evidence="2 3">
    <name type="scientific">Cadophora malorum</name>
    <dbReference type="NCBI Taxonomy" id="108018"/>
    <lineage>
        <taxon>Eukaryota</taxon>
        <taxon>Fungi</taxon>
        <taxon>Dikarya</taxon>
        <taxon>Ascomycota</taxon>
        <taxon>Pezizomycotina</taxon>
        <taxon>Leotiomycetes</taxon>
        <taxon>Helotiales</taxon>
        <taxon>Ploettnerulaceae</taxon>
        <taxon>Cadophora</taxon>
    </lineage>
</organism>
<sequence>MLENEIRILEILPCGSEGAQAPLKCEIRVVNLSDKPIYDTLSYRWGNPGNRKCILVDNRECLITDNLYAALLRMRQKDEKKTIWIDQLCIDQQNQEEKAVQVRLMGQVYSNCHQCLIWMDEVSENVRQADAEAILDVLSWMVDRSLPVPPCTASASAFEGPINALSSIGVGVHHWWERVWTVQEAILPSNKVFLWGPFRLSWESLTECSHVWTGTGLPAELSDLMWKPTTPDLSAIMDRTFGWLFCNVIWINSAHSQYEEPVQTVIKWCGRRATDPKDKVFGLLGLLPPVMDRVFLDKCNYGTSVAQIYTAFTLDVILNHGNLLPLVVQQRALRGQGTGGLPTWVCDMGDCEGRQLPHQVDRWYLRWWYEACDACAGRELDKESLLSELEASESKSSGDITTLNLIGVAVDTIAIIGTRLTESAAKSSAMIAETLRSWMNIGSKYHATIAGGLVNESFSKAFFRVVVSNKIRDGEQWVERQPNNQDFTDISKFVQTGRGTINGLDFWHRYVENQTFFVTKNGTMGLGHWETEVGDEVWVFDGSSMPFTIRQKADDIRDDFGYVGCCYADGIMDGEIYDEKERRSVEGRRRTVRLH</sequence>
<evidence type="ECO:0000313" key="3">
    <source>
        <dbReference type="Proteomes" id="UP000664132"/>
    </source>
</evidence>
<evidence type="ECO:0000313" key="2">
    <source>
        <dbReference type="EMBL" id="KAG4423960.1"/>
    </source>
</evidence>
<accession>A0A8H7WFM7</accession>
<dbReference type="EMBL" id="JAFJYH010000027">
    <property type="protein sequence ID" value="KAG4423960.1"/>
    <property type="molecule type" value="Genomic_DNA"/>
</dbReference>